<dbReference type="Gene3D" id="3.20.20.60">
    <property type="entry name" value="Phosphoenolpyruvate-binding domains"/>
    <property type="match status" value="1"/>
</dbReference>
<comment type="pathway">
    <text evidence="2">Carbohydrate degradation; glycolysis; pyruvate from D-glyceraldehyde 3-phosphate: step 5/5.</text>
</comment>
<dbReference type="Gene3D" id="3.40.1380.20">
    <property type="entry name" value="Pyruvate kinase, C-terminal domain"/>
    <property type="match status" value="1"/>
</dbReference>
<dbReference type="GO" id="GO:0000287">
    <property type="term" value="F:magnesium ion binding"/>
    <property type="evidence" value="ECO:0007669"/>
    <property type="project" value="InterPro"/>
</dbReference>
<dbReference type="InterPro" id="IPR015806">
    <property type="entry name" value="Pyrv_Knase_insert_dom_sf"/>
</dbReference>
<dbReference type="Gene3D" id="2.40.33.10">
    <property type="entry name" value="PK beta-barrel domain-like"/>
    <property type="match status" value="1"/>
</dbReference>
<dbReference type="UniPathway" id="UPA00109">
    <property type="reaction ID" value="UER00188"/>
</dbReference>
<dbReference type="InterPro" id="IPR036918">
    <property type="entry name" value="Pyrv_Knase_C_sf"/>
</dbReference>
<evidence type="ECO:0000256" key="8">
    <source>
        <dbReference type="ARBA" id="ARBA00022777"/>
    </source>
</evidence>
<evidence type="ECO:0000256" key="9">
    <source>
        <dbReference type="ARBA" id="ARBA00022840"/>
    </source>
</evidence>
<evidence type="ECO:0000256" key="11">
    <source>
        <dbReference type="ARBA" id="ARBA00023152"/>
    </source>
</evidence>
<evidence type="ECO:0000256" key="2">
    <source>
        <dbReference type="ARBA" id="ARBA00004997"/>
    </source>
</evidence>
<gene>
    <name evidence="15" type="ORF">HERILL_LOCUS3628</name>
</gene>
<dbReference type="Pfam" id="PF00224">
    <property type="entry name" value="PK"/>
    <property type="match status" value="1"/>
</dbReference>
<dbReference type="Proteomes" id="UP000594454">
    <property type="component" value="Chromosome 2"/>
</dbReference>
<evidence type="ECO:0000256" key="6">
    <source>
        <dbReference type="ARBA" id="ARBA00022723"/>
    </source>
</evidence>
<protein>
    <recommendedName>
        <fullName evidence="4">pyruvate kinase</fullName>
        <ecNumber evidence="4">2.7.1.40</ecNumber>
    </recommendedName>
</protein>
<dbReference type="InterPro" id="IPR040442">
    <property type="entry name" value="Pyrv_kinase-like_dom_sf"/>
</dbReference>
<evidence type="ECO:0000313" key="16">
    <source>
        <dbReference type="Proteomes" id="UP000594454"/>
    </source>
</evidence>
<comment type="cofactor">
    <cofactor evidence="1">
        <name>K(+)</name>
        <dbReference type="ChEBI" id="CHEBI:29103"/>
    </cofactor>
</comment>
<organism evidence="15 16">
    <name type="scientific">Hermetia illucens</name>
    <name type="common">Black soldier fly</name>
    <dbReference type="NCBI Taxonomy" id="343691"/>
    <lineage>
        <taxon>Eukaryota</taxon>
        <taxon>Metazoa</taxon>
        <taxon>Ecdysozoa</taxon>
        <taxon>Arthropoda</taxon>
        <taxon>Hexapoda</taxon>
        <taxon>Insecta</taxon>
        <taxon>Pterygota</taxon>
        <taxon>Neoptera</taxon>
        <taxon>Endopterygota</taxon>
        <taxon>Diptera</taxon>
        <taxon>Brachycera</taxon>
        <taxon>Stratiomyomorpha</taxon>
        <taxon>Stratiomyidae</taxon>
        <taxon>Hermetiinae</taxon>
        <taxon>Hermetia</taxon>
    </lineage>
</organism>
<keyword evidence="16" id="KW-1185">Reference proteome</keyword>
<dbReference type="InParanoid" id="A0A7R8YQH2"/>
<evidence type="ECO:0000256" key="3">
    <source>
        <dbReference type="ARBA" id="ARBA00008663"/>
    </source>
</evidence>
<keyword evidence="6" id="KW-0479">Metal-binding</keyword>
<dbReference type="GO" id="GO:0004743">
    <property type="term" value="F:pyruvate kinase activity"/>
    <property type="evidence" value="ECO:0007669"/>
    <property type="project" value="UniProtKB-EC"/>
</dbReference>
<dbReference type="EC" id="2.7.1.40" evidence="4"/>
<dbReference type="SUPFAM" id="SSF51621">
    <property type="entry name" value="Phosphoenolpyruvate/pyruvate domain"/>
    <property type="match status" value="1"/>
</dbReference>
<dbReference type="AlphaFoldDB" id="A0A7R8YQH2"/>
<evidence type="ECO:0000256" key="12">
    <source>
        <dbReference type="ARBA" id="ARBA00023317"/>
    </source>
</evidence>
<dbReference type="Pfam" id="PF02887">
    <property type="entry name" value="PK_C"/>
    <property type="match status" value="1"/>
</dbReference>
<dbReference type="GO" id="GO:0005524">
    <property type="term" value="F:ATP binding"/>
    <property type="evidence" value="ECO:0007669"/>
    <property type="project" value="UniProtKB-KW"/>
</dbReference>
<evidence type="ECO:0000256" key="7">
    <source>
        <dbReference type="ARBA" id="ARBA00022741"/>
    </source>
</evidence>
<reference evidence="15 16" key="1">
    <citation type="submission" date="2020-11" db="EMBL/GenBank/DDBJ databases">
        <authorList>
            <person name="Wallbank WR R."/>
            <person name="Pardo Diaz C."/>
            <person name="Kozak K."/>
            <person name="Martin S."/>
            <person name="Jiggins C."/>
            <person name="Moest M."/>
            <person name="Warren A I."/>
            <person name="Generalovic N T."/>
            <person name="Byers J.R.P. K."/>
            <person name="Montejo-Kovacevich G."/>
            <person name="Yen C E."/>
        </authorList>
    </citation>
    <scope>NUCLEOTIDE SEQUENCE [LARGE SCALE GENOMIC DNA]</scope>
</reference>
<keyword evidence="5" id="KW-0808">Transferase</keyword>
<feature type="domain" description="Pyruvate kinase barrel" evidence="13">
    <location>
        <begin position="162"/>
        <end position="404"/>
    </location>
</feature>
<dbReference type="InterPro" id="IPR015795">
    <property type="entry name" value="Pyrv_Knase_C"/>
</dbReference>
<evidence type="ECO:0000313" key="15">
    <source>
        <dbReference type="EMBL" id="CAD7080475.1"/>
    </source>
</evidence>
<proteinExistence type="inferred from homology"/>
<dbReference type="GO" id="GO:0016301">
    <property type="term" value="F:kinase activity"/>
    <property type="evidence" value="ECO:0007669"/>
    <property type="project" value="UniProtKB-KW"/>
</dbReference>
<sequence length="630" mass="72531">MYSTTVSEPCTASASKESCELSDILNTTPSLSPRQPCLHTLDDSVPPALCRNYLNRHLPAKTPWPNKCVETGCVICEKTALDLQKTIHKWGEKQFDNKCQPIEYNRNHVAQRNFRIQKVSNEFQKAETPWFIQMDSKESVMKYKKYYCFPKLVMQLDYGFDDYRKIVEYAQHSITIFIINLQYGTRKRHLRTIRCIERAIRTIEKNAYMDIEIGMLAELTNCKLTTGLLNHGSSGIYLDRDSKIVLTADRRFSAKGSHEVIYVNFTDYVLSFHPKDVIKIGCSIEVEVQEVLLKSLVCRVTKADVLKPKMEVFIPEERSQLGKYISTEEDEDISFILENSNCDYIICPCAHNVNVCQYIQWFMATSQRRMFIIGKIKPEIYVDEAVLQKIIPEFSGIWIDSNSLEATPIDKVIVSNCVMQGKFMLRSANYIEREHIQLPKDRGACRNLLVYPDCLVIPSCLPNNVSSIDVRLIIRRSYPEMNDESLEYCCTFVPREHSVYDMLVRQVALNVIFEKASCVIMVNNTGRSAIKLSQNRVTVPIIATVRDETVARRLLVWKNVIPILFFDSIVCEWVEELDDRIAFGVDYARRYGYISEGDVFLVCFDSKRGIKFADTYRLVTMNCGAEECGT</sequence>
<feature type="domain" description="Pyruvate kinase C-terminal" evidence="14">
    <location>
        <begin position="515"/>
        <end position="615"/>
    </location>
</feature>
<keyword evidence="11" id="KW-0324">Glycolysis</keyword>
<dbReference type="PANTHER" id="PTHR11817">
    <property type="entry name" value="PYRUVATE KINASE"/>
    <property type="match status" value="1"/>
</dbReference>
<dbReference type="InterPro" id="IPR015793">
    <property type="entry name" value="Pyrv_Knase_brl"/>
</dbReference>
<keyword evidence="9" id="KW-0067">ATP-binding</keyword>
<dbReference type="GO" id="GO:0030955">
    <property type="term" value="F:potassium ion binding"/>
    <property type="evidence" value="ECO:0007669"/>
    <property type="project" value="InterPro"/>
</dbReference>
<dbReference type="SUPFAM" id="SSF52935">
    <property type="entry name" value="PK C-terminal domain-like"/>
    <property type="match status" value="1"/>
</dbReference>
<keyword evidence="12" id="KW-0670">Pyruvate</keyword>
<keyword evidence="10" id="KW-0460">Magnesium</keyword>
<name>A0A7R8YQH2_HERIL</name>
<evidence type="ECO:0000256" key="10">
    <source>
        <dbReference type="ARBA" id="ARBA00022842"/>
    </source>
</evidence>
<evidence type="ECO:0000256" key="4">
    <source>
        <dbReference type="ARBA" id="ARBA00012142"/>
    </source>
</evidence>
<evidence type="ECO:0000256" key="1">
    <source>
        <dbReference type="ARBA" id="ARBA00001958"/>
    </source>
</evidence>
<dbReference type="InterPro" id="IPR011037">
    <property type="entry name" value="Pyrv_Knase-like_insert_dom_sf"/>
</dbReference>
<dbReference type="EMBL" id="LR899010">
    <property type="protein sequence ID" value="CAD7080475.1"/>
    <property type="molecule type" value="Genomic_DNA"/>
</dbReference>
<keyword evidence="8" id="KW-0418">Kinase</keyword>
<dbReference type="InterPro" id="IPR001697">
    <property type="entry name" value="Pyr_Knase"/>
</dbReference>
<comment type="similarity">
    <text evidence="3">Belongs to the pyruvate kinase family.</text>
</comment>
<evidence type="ECO:0000259" key="14">
    <source>
        <dbReference type="Pfam" id="PF02887"/>
    </source>
</evidence>
<evidence type="ECO:0000259" key="13">
    <source>
        <dbReference type="Pfam" id="PF00224"/>
    </source>
</evidence>
<accession>A0A7R8YQH2</accession>
<evidence type="ECO:0000256" key="5">
    <source>
        <dbReference type="ARBA" id="ARBA00022679"/>
    </source>
</evidence>
<dbReference type="InterPro" id="IPR015813">
    <property type="entry name" value="Pyrv/PenolPyrv_kinase-like_dom"/>
</dbReference>
<dbReference type="OrthoDB" id="8050074at2759"/>
<dbReference type="SUPFAM" id="SSF50800">
    <property type="entry name" value="PK beta-barrel domain-like"/>
    <property type="match status" value="1"/>
</dbReference>
<keyword evidence="7" id="KW-0547">Nucleotide-binding</keyword>